<comment type="catalytic activity">
    <reaction evidence="10 11">
        <text>Couples ATP hydrolysis with the unwinding of duplex DNA by translocating in the 3'-5' direction.</text>
        <dbReference type="EC" id="5.6.2.4"/>
    </reaction>
</comment>
<dbReference type="InterPro" id="IPR027417">
    <property type="entry name" value="P-loop_NTPase"/>
</dbReference>
<dbReference type="AlphaFoldDB" id="A0ABD2ZBB4"/>
<dbReference type="PROSITE" id="PS51194">
    <property type="entry name" value="HELICASE_CTER"/>
    <property type="match status" value="1"/>
</dbReference>
<dbReference type="InterPro" id="IPR008271">
    <property type="entry name" value="Ser/Thr_kinase_AS"/>
</dbReference>
<dbReference type="GO" id="GO:0016787">
    <property type="term" value="F:hydrolase activity"/>
    <property type="evidence" value="ECO:0007669"/>
    <property type="project" value="UniProtKB-KW"/>
</dbReference>
<dbReference type="Pfam" id="PF00271">
    <property type="entry name" value="Helicase_C"/>
    <property type="match status" value="1"/>
</dbReference>
<keyword evidence="7" id="KW-0238">DNA-binding</keyword>
<keyword evidence="16" id="KW-1185">Reference proteome</keyword>
<evidence type="ECO:0000256" key="11">
    <source>
        <dbReference type="RuleBase" id="RU364117"/>
    </source>
</evidence>
<organism evidence="15 16">
    <name type="scientific">Cinchona calisaya</name>
    <dbReference type="NCBI Taxonomy" id="153742"/>
    <lineage>
        <taxon>Eukaryota</taxon>
        <taxon>Viridiplantae</taxon>
        <taxon>Streptophyta</taxon>
        <taxon>Embryophyta</taxon>
        <taxon>Tracheophyta</taxon>
        <taxon>Spermatophyta</taxon>
        <taxon>Magnoliopsida</taxon>
        <taxon>eudicotyledons</taxon>
        <taxon>Gunneridae</taxon>
        <taxon>Pentapetalae</taxon>
        <taxon>asterids</taxon>
        <taxon>lamiids</taxon>
        <taxon>Gentianales</taxon>
        <taxon>Rubiaceae</taxon>
        <taxon>Cinchonoideae</taxon>
        <taxon>Cinchoneae</taxon>
        <taxon>Cinchona</taxon>
    </lineage>
</organism>
<dbReference type="NCBIfam" id="TIGR00614">
    <property type="entry name" value="recQ_fam"/>
    <property type="match status" value="1"/>
</dbReference>
<evidence type="ECO:0000313" key="16">
    <source>
        <dbReference type="Proteomes" id="UP001630127"/>
    </source>
</evidence>
<evidence type="ECO:0000259" key="14">
    <source>
        <dbReference type="PROSITE" id="PS51194"/>
    </source>
</evidence>
<gene>
    <name evidence="15" type="ORF">ACH5RR_022564</name>
</gene>
<protein>
    <recommendedName>
        <fullName evidence="11">ATP-dependent DNA helicase</fullName>
        <ecNumber evidence="11">5.6.2.4</ecNumber>
    </recommendedName>
</protein>
<feature type="domain" description="Helicase C-terminal" evidence="14">
    <location>
        <begin position="162"/>
        <end position="302"/>
    </location>
</feature>
<dbReference type="EC" id="5.6.2.4" evidence="11"/>
<dbReference type="SMART" id="SM00220">
    <property type="entry name" value="S_TKc"/>
    <property type="match status" value="1"/>
</dbReference>
<comment type="catalytic activity">
    <reaction evidence="11">
        <text>ATP + H2O = ADP + phosphate + H(+)</text>
        <dbReference type="Rhea" id="RHEA:13065"/>
        <dbReference type="ChEBI" id="CHEBI:15377"/>
        <dbReference type="ChEBI" id="CHEBI:15378"/>
        <dbReference type="ChEBI" id="CHEBI:30616"/>
        <dbReference type="ChEBI" id="CHEBI:43474"/>
        <dbReference type="ChEBI" id="CHEBI:456216"/>
    </reaction>
</comment>
<dbReference type="Gene3D" id="1.10.510.10">
    <property type="entry name" value="Transferase(Phosphotransferase) domain 1"/>
    <property type="match status" value="2"/>
</dbReference>
<keyword evidence="4 11" id="KW-0378">Hydrolase</keyword>
<name>A0ABD2ZBB4_9GENT</name>
<dbReference type="GO" id="GO:0005634">
    <property type="term" value="C:nucleus"/>
    <property type="evidence" value="ECO:0007669"/>
    <property type="project" value="UniProtKB-SubCell"/>
</dbReference>
<keyword evidence="8" id="KW-0413">Isomerase</keyword>
<dbReference type="Pfam" id="PF00069">
    <property type="entry name" value="Pkinase"/>
    <property type="match status" value="1"/>
</dbReference>
<dbReference type="GO" id="GO:0003677">
    <property type="term" value="F:DNA binding"/>
    <property type="evidence" value="ECO:0007669"/>
    <property type="project" value="UniProtKB-KW"/>
</dbReference>
<evidence type="ECO:0000256" key="10">
    <source>
        <dbReference type="ARBA" id="ARBA00034617"/>
    </source>
</evidence>
<dbReference type="Pfam" id="PF16124">
    <property type="entry name" value="RecQ_Zn_bind"/>
    <property type="match status" value="1"/>
</dbReference>
<evidence type="ECO:0000256" key="7">
    <source>
        <dbReference type="ARBA" id="ARBA00023125"/>
    </source>
</evidence>
<evidence type="ECO:0000313" key="15">
    <source>
        <dbReference type="EMBL" id="KAL3515662.1"/>
    </source>
</evidence>
<accession>A0ABD2ZBB4</accession>
<dbReference type="PROSITE" id="PS51192">
    <property type="entry name" value="HELICASE_ATP_BIND_1"/>
    <property type="match status" value="1"/>
</dbReference>
<comment type="caution">
    <text evidence="15">The sequence shown here is derived from an EMBL/GenBank/DDBJ whole genome shotgun (WGS) entry which is preliminary data.</text>
</comment>
<dbReference type="Proteomes" id="UP001630127">
    <property type="component" value="Unassembled WGS sequence"/>
</dbReference>
<sequence>MTAKQIQGEIHALSCTIFPFYFLGVHIPAASLSASMKWTEHQEILREINPQYCKYKLLYVTPRVVRSDELLTKLESLSHRGWLTRIVIDEAHCISHDQGLEILKKKFPKVPVLALTATATVRVQEDVVKALDLVNCIVFKQSFNRPNLRYSVVPKTSNCDNDIVDFIKANHLDDCGIIYCMSNTNCEKIAEKLQECGLQAASYYGASTQEQWIMDDFKIICATDVFGTGINKPNVRFVIHQSLPKSIENYCQECGRAGRDGQPASCVLFYRYNDYIELKHILSRGMVDQSYGHIQATTRTGRILETCLDSLQEMVSYCENDVDCRRHLQLIHFGEEFNSANCQKTCDNCSKAQRIPGSSIDGGTPTSLVGSTVDNKYDRDFVEYEKLGEGSCGTVYKCRSRFDGLTYAIKKIAFMDCDTQMVVEEVRLLCKAQHEHVVRYYQAWIEDAPPSSHSSSVVSGSKILYILMEPCKQTLEKTVKDERLSSRTALAYFREIVEALVFLHDKHIIHYDLKLSNVFVDATGTLKIGDFGLATVVDTEREVGLIAAKFDIYSLGMILFDLYHPISDELRNDALLKLQDGDFPPDWCLELKHAISKLILWLLEANAYDRPSASEVLHFIDRFRNGS</sequence>
<dbReference type="PANTHER" id="PTHR13710">
    <property type="entry name" value="DNA HELICASE RECQ FAMILY MEMBER"/>
    <property type="match status" value="1"/>
</dbReference>
<dbReference type="FunFam" id="3.40.50.300:FF:000340">
    <property type="entry name" value="Bloom syndrome, RecQ helicase"/>
    <property type="match status" value="1"/>
</dbReference>
<dbReference type="SUPFAM" id="SSF56112">
    <property type="entry name" value="Protein kinase-like (PK-like)"/>
    <property type="match status" value="1"/>
</dbReference>
<dbReference type="InterPro" id="IPR032284">
    <property type="entry name" value="RecQ_Zn-bd"/>
</dbReference>
<comment type="subcellular location">
    <subcellularLocation>
        <location evidence="1 11">Nucleus</location>
    </subcellularLocation>
</comment>
<dbReference type="PANTHER" id="PTHR13710:SF156">
    <property type="entry name" value="ATP-DEPENDENT DNA HELICASE Q-LIKE 4B"/>
    <property type="match status" value="1"/>
</dbReference>
<evidence type="ECO:0000256" key="3">
    <source>
        <dbReference type="ARBA" id="ARBA00022741"/>
    </source>
</evidence>
<dbReference type="PROSITE" id="PS50011">
    <property type="entry name" value="PROTEIN_KINASE_DOM"/>
    <property type="match status" value="1"/>
</dbReference>
<dbReference type="SUPFAM" id="SSF52540">
    <property type="entry name" value="P-loop containing nucleoside triphosphate hydrolases"/>
    <property type="match status" value="2"/>
</dbReference>
<feature type="domain" description="Protein kinase" evidence="12">
    <location>
        <begin position="381"/>
        <end position="624"/>
    </location>
</feature>
<keyword evidence="9 11" id="KW-0539">Nucleus</keyword>
<evidence type="ECO:0000256" key="4">
    <source>
        <dbReference type="ARBA" id="ARBA00022801"/>
    </source>
</evidence>
<evidence type="ECO:0000259" key="12">
    <source>
        <dbReference type="PROSITE" id="PS50011"/>
    </source>
</evidence>
<dbReference type="InterPro" id="IPR000719">
    <property type="entry name" value="Prot_kinase_dom"/>
</dbReference>
<dbReference type="InterPro" id="IPR001650">
    <property type="entry name" value="Helicase_C-like"/>
</dbReference>
<proteinExistence type="inferred from homology"/>
<dbReference type="InterPro" id="IPR004589">
    <property type="entry name" value="DNA_helicase_ATP-dep_RecQ"/>
</dbReference>
<dbReference type="EMBL" id="JBJUIK010000010">
    <property type="protein sequence ID" value="KAL3515662.1"/>
    <property type="molecule type" value="Genomic_DNA"/>
</dbReference>
<feature type="domain" description="Helicase ATP-binding" evidence="13">
    <location>
        <begin position="54"/>
        <end position="137"/>
    </location>
</feature>
<evidence type="ECO:0000256" key="2">
    <source>
        <dbReference type="ARBA" id="ARBA00005446"/>
    </source>
</evidence>
<evidence type="ECO:0000256" key="8">
    <source>
        <dbReference type="ARBA" id="ARBA00023235"/>
    </source>
</evidence>
<comment type="similarity">
    <text evidence="2 11">Belongs to the helicase family. RecQ subfamily.</text>
</comment>
<dbReference type="Gene3D" id="3.40.50.300">
    <property type="entry name" value="P-loop containing nucleotide triphosphate hydrolases"/>
    <property type="match status" value="2"/>
</dbReference>
<evidence type="ECO:0000259" key="13">
    <source>
        <dbReference type="PROSITE" id="PS51192"/>
    </source>
</evidence>
<dbReference type="GO" id="GO:0005524">
    <property type="term" value="F:ATP binding"/>
    <property type="evidence" value="ECO:0007669"/>
    <property type="project" value="UniProtKB-KW"/>
</dbReference>
<dbReference type="InterPro" id="IPR011009">
    <property type="entry name" value="Kinase-like_dom_sf"/>
</dbReference>
<keyword evidence="5 11" id="KW-0347">Helicase</keyword>
<dbReference type="Gene3D" id="3.30.200.20">
    <property type="entry name" value="Phosphorylase Kinase, domain 1"/>
    <property type="match status" value="1"/>
</dbReference>
<evidence type="ECO:0000256" key="9">
    <source>
        <dbReference type="ARBA" id="ARBA00023242"/>
    </source>
</evidence>
<keyword evidence="3 11" id="KW-0547">Nucleotide-binding</keyword>
<dbReference type="PROSITE" id="PS00108">
    <property type="entry name" value="PROTEIN_KINASE_ST"/>
    <property type="match status" value="1"/>
</dbReference>
<reference evidence="15 16" key="1">
    <citation type="submission" date="2024-11" db="EMBL/GenBank/DDBJ databases">
        <title>A near-complete genome assembly of Cinchona calisaya.</title>
        <authorList>
            <person name="Lian D.C."/>
            <person name="Zhao X.W."/>
            <person name="Wei L."/>
        </authorList>
    </citation>
    <scope>NUCLEOTIDE SEQUENCE [LARGE SCALE GENOMIC DNA]</scope>
    <source>
        <tissue evidence="15">Nenye</tissue>
    </source>
</reference>
<dbReference type="SMART" id="SM00490">
    <property type="entry name" value="HELICc"/>
    <property type="match status" value="1"/>
</dbReference>
<dbReference type="InterPro" id="IPR014001">
    <property type="entry name" value="Helicase_ATP-bd"/>
</dbReference>
<evidence type="ECO:0000256" key="1">
    <source>
        <dbReference type="ARBA" id="ARBA00004123"/>
    </source>
</evidence>
<dbReference type="GO" id="GO:0043138">
    <property type="term" value="F:3'-5' DNA helicase activity"/>
    <property type="evidence" value="ECO:0007669"/>
    <property type="project" value="UniProtKB-EC"/>
</dbReference>
<keyword evidence="6 11" id="KW-0067">ATP-binding</keyword>
<evidence type="ECO:0000256" key="5">
    <source>
        <dbReference type="ARBA" id="ARBA00022806"/>
    </source>
</evidence>
<dbReference type="CDD" id="cd18794">
    <property type="entry name" value="SF2_C_RecQ"/>
    <property type="match status" value="1"/>
</dbReference>
<evidence type="ECO:0000256" key="6">
    <source>
        <dbReference type="ARBA" id="ARBA00022840"/>
    </source>
</evidence>